<evidence type="ECO:0000256" key="7">
    <source>
        <dbReference type="SAM" id="Phobius"/>
    </source>
</evidence>
<accession>A0ABS7A8U6</accession>
<sequence>MNLSTPRERLLLPFLAPFYEAFAQPLAWVGFRVLVGGLLVYEGFPKIMAPFAQVGFVEMLGFYPGWLWSPLLAAMQFFGGIMLALGLVTRPVAFANAVMLAVTFWFHYSRPYGDAFLTEAGLELLRSRGAEIFTPAALRRLADGGGAFLHQVQGKAELLSIVWTGGAAFFAAFGGGPLSLDRALMRKEI</sequence>
<dbReference type="EMBL" id="JAHYBZ010000004">
    <property type="protein sequence ID" value="MBW6398739.1"/>
    <property type="molecule type" value="Genomic_DNA"/>
</dbReference>
<keyword evidence="9" id="KW-1185">Reference proteome</keyword>
<evidence type="ECO:0000256" key="6">
    <source>
        <dbReference type="ARBA" id="ARBA00023136"/>
    </source>
</evidence>
<dbReference type="PANTHER" id="PTHR33452">
    <property type="entry name" value="OXIDOREDUCTASE CATD-RELATED"/>
    <property type="match status" value="1"/>
</dbReference>
<feature type="transmembrane region" description="Helical" evidence="7">
    <location>
        <begin position="92"/>
        <end position="108"/>
    </location>
</feature>
<dbReference type="InterPro" id="IPR051907">
    <property type="entry name" value="DoxX-like_oxidoreductase"/>
</dbReference>
<feature type="transmembrane region" description="Helical" evidence="7">
    <location>
        <begin position="66"/>
        <end position="85"/>
    </location>
</feature>
<reference evidence="8 9" key="1">
    <citation type="submission" date="2021-07" db="EMBL/GenBank/DDBJ databases">
        <authorList>
            <person name="So Y."/>
        </authorList>
    </citation>
    <scope>NUCLEOTIDE SEQUENCE [LARGE SCALE GENOMIC DNA]</scope>
    <source>
        <strain evidence="8 9">HJA6</strain>
    </source>
</reference>
<feature type="transmembrane region" description="Helical" evidence="7">
    <location>
        <begin position="158"/>
        <end position="180"/>
    </location>
</feature>
<evidence type="ECO:0000256" key="4">
    <source>
        <dbReference type="ARBA" id="ARBA00022692"/>
    </source>
</evidence>
<organism evidence="8 9">
    <name type="scientific">Roseomonas alba</name>
    <dbReference type="NCBI Taxonomy" id="2846776"/>
    <lineage>
        <taxon>Bacteria</taxon>
        <taxon>Pseudomonadati</taxon>
        <taxon>Pseudomonadota</taxon>
        <taxon>Alphaproteobacteria</taxon>
        <taxon>Acetobacterales</taxon>
        <taxon>Roseomonadaceae</taxon>
        <taxon>Roseomonas</taxon>
    </lineage>
</organism>
<gene>
    <name evidence="8" type="ORF">KPL78_12820</name>
</gene>
<protein>
    <submittedName>
        <fullName evidence="8">DoxX family protein</fullName>
    </submittedName>
</protein>
<name>A0ABS7A8U6_9PROT</name>
<comment type="subcellular location">
    <subcellularLocation>
        <location evidence="1">Cell membrane</location>
        <topology evidence="1">Multi-pass membrane protein</topology>
    </subcellularLocation>
</comment>
<evidence type="ECO:0000256" key="1">
    <source>
        <dbReference type="ARBA" id="ARBA00004651"/>
    </source>
</evidence>
<evidence type="ECO:0000256" key="3">
    <source>
        <dbReference type="ARBA" id="ARBA00022475"/>
    </source>
</evidence>
<dbReference type="InterPro" id="IPR032808">
    <property type="entry name" value="DoxX"/>
</dbReference>
<comment type="caution">
    <text evidence="8">The sequence shown here is derived from an EMBL/GenBank/DDBJ whole genome shotgun (WGS) entry which is preliminary data.</text>
</comment>
<dbReference type="Pfam" id="PF07681">
    <property type="entry name" value="DoxX"/>
    <property type="match status" value="1"/>
</dbReference>
<dbReference type="Proteomes" id="UP001196565">
    <property type="component" value="Unassembled WGS sequence"/>
</dbReference>
<evidence type="ECO:0000313" key="8">
    <source>
        <dbReference type="EMBL" id="MBW6398739.1"/>
    </source>
</evidence>
<proteinExistence type="inferred from homology"/>
<keyword evidence="3" id="KW-1003">Cell membrane</keyword>
<keyword evidence="6 7" id="KW-0472">Membrane</keyword>
<evidence type="ECO:0000256" key="2">
    <source>
        <dbReference type="ARBA" id="ARBA00006679"/>
    </source>
</evidence>
<keyword evidence="5 7" id="KW-1133">Transmembrane helix</keyword>
<comment type="similarity">
    <text evidence="2">Belongs to the DoxX family.</text>
</comment>
<keyword evidence="4 7" id="KW-0812">Transmembrane</keyword>
<evidence type="ECO:0000313" key="9">
    <source>
        <dbReference type="Proteomes" id="UP001196565"/>
    </source>
</evidence>
<evidence type="ECO:0000256" key="5">
    <source>
        <dbReference type="ARBA" id="ARBA00022989"/>
    </source>
</evidence>
<dbReference type="PANTHER" id="PTHR33452:SF1">
    <property type="entry name" value="INNER MEMBRANE PROTEIN YPHA-RELATED"/>
    <property type="match status" value="1"/>
</dbReference>